<sequence length="66" mass="7572">MSFRTERSVVKNLFVRGPSFVGMTTVVRSTRFVIGYAEPTVSERSEAQCKCAPYHEFQKIQLINNE</sequence>
<dbReference type="Proteomes" id="UP000626242">
    <property type="component" value="Unassembled WGS sequence"/>
</dbReference>
<organism evidence="1 2">
    <name type="scientific">Kaistella pullorum</name>
    <dbReference type="NCBI Taxonomy" id="2763074"/>
    <lineage>
        <taxon>Bacteria</taxon>
        <taxon>Pseudomonadati</taxon>
        <taxon>Bacteroidota</taxon>
        <taxon>Flavobacteriia</taxon>
        <taxon>Flavobacteriales</taxon>
        <taxon>Weeksellaceae</taxon>
        <taxon>Chryseobacterium group</taxon>
        <taxon>Kaistella</taxon>
    </lineage>
</organism>
<dbReference type="RefSeq" id="WP_251832217.1">
    <property type="nucleotide sequence ID" value="NZ_JACSPS010000001.1"/>
</dbReference>
<keyword evidence="2" id="KW-1185">Reference proteome</keyword>
<reference evidence="1 2" key="1">
    <citation type="submission" date="2020-08" db="EMBL/GenBank/DDBJ databases">
        <title>A Genomic Blueprint of the Chicken Gut Microbiome.</title>
        <authorList>
            <person name="Gilroy R."/>
            <person name="Ravi A."/>
            <person name="Getino M."/>
            <person name="Pursley I."/>
            <person name="Horton D.L."/>
            <person name="Alikhan N.-F."/>
            <person name="Baker D."/>
            <person name="Gharbi K."/>
            <person name="Hall N."/>
            <person name="Watson M."/>
            <person name="Adriaenssens E.M."/>
            <person name="Foster-Nyarko E."/>
            <person name="Jarju S."/>
            <person name="Secka A."/>
            <person name="Antonio M."/>
            <person name="Oren A."/>
            <person name="Chaudhuri R."/>
            <person name="La Ragione R.M."/>
            <person name="Hildebrand F."/>
            <person name="Pallen M.J."/>
        </authorList>
    </citation>
    <scope>NUCLEOTIDE SEQUENCE [LARGE SCALE GENOMIC DNA]</scope>
    <source>
        <strain evidence="1 2">Sa1CVA4</strain>
    </source>
</reference>
<comment type="caution">
    <text evidence="1">The sequence shown here is derived from an EMBL/GenBank/DDBJ whole genome shotgun (WGS) entry which is preliminary data.</text>
</comment>
<dbReference type="EMBL" id="JACSPS010000001">
    <property type="protein sequence ID" value="MBD8017006.1"/>
    <property type="molecule type" value="Genomic_DNA"/>
</dbReference>
<evidence type="ECO:0000313" key="2">
    <source>
        <dbReference type="Proteomes" id="UP000626242"/>
    </source>
</evidence>
<proteinExistence type="predicted"/>
<gene>
    <name evidence="1" type="ORF">H9628_00805</name>
</gene>
<name>A0ABR8WJS9_9FLAO</name>
<evidence type="ECO:0000313" key="1">
    <source>
        <dbReference type="EMBL" id="MBD8017006.1"/>
    </source>
</evidence>
<protein>
    <submittedName>
        <fullName evidence="1">Uncharacterized protein</fullName>
    </submittedName>
</protein>
<accession>A0ABR8WJS9</accession>